<accession>A0A4R1F1N3</accession>
<dbReference type="InterPro" id="IPR005152">
    <property type="entry name" value="Lipase_secreted"/>
</dbReference>
<protein>
    <submittedName>
        <fullName evidence="3">Serine aminopeptidase S33 family</fullName>
    </submittedName>
</protein>
<dbReference type="PANTHER" id="PTHR34853:SF1">
    <property type="entry name" value="LIPASE 5"/>
    <property type="match status" value="1"/>
</dbReference>
<feature type="region of interest" description="Disordered" evidence="1">
    <location>
        <begin position="37"/>
        <end position="58"/>
    </location>
</feature>
<dbReference type="PROSITE" id="PS51257">
    <property type="entry name" value="PROKAR_LIPOPROTEIN"/>
    <property type="match status" value="1"/>
</dbReference>
<keyword evidence="4" id="KW-1185">Reference proteome</keyword>
<gene>
    <name evidence="3" type="ORF">EV695_2328</name>
</gene>
<keyword evidence="3" id="KW-0645">Protease</keyword>
<dbReference type="OrthoDB" id="9798122at2"/>
<dbReference type="GO" id="GO:0016042">
    <property type="term" value="P:lipid catabolic process"/>
    <property type="evidence" value="ECO:0007669"/>
    <property type="project" value="InterPro"/>
</dbReference>
<organism evidence="3 4">
    <name type="scientific">Cocleimonas flava</name>
    <dbReference type="NCBI Taxonomy" id="634765"/>
    <lineage>
        <taxon>Bacteria</taxon>
        <taxon>Pseudomonadati</taxon>
        <taxon>Pseudomonadota</taxon>
        <taxon>Gammaproteobacteria</taxon>
        <taxon>Thiotrichales</taxon>
        <taxon>Thiotrichaceae</taxon>
        <taxon>Cocleimonas</taxon>
    </lineage>
</organism>
<sequence length="385" mass="41472">MIKGIRNESKSSLFSVMNRLIFIMVSSLFLVACGGGSSSSNDDDQEIPTDPARGEFKSISSKTANSITDIQTAINVAGGQNITVQYAVDTYKIEYMTVDSSGELILVSGMIAIPAKSSPSPIISYQHATTFTNDEAPSEQLTPSEKSIEIALASLGYIVFSADYIGFGSSLGVDHPYLQKDTSAYTVTDMLKASKTWLDTTSIQSNGQLFMTGYSQGGYVTMAALQDYQANPQQGMDVVTAVMGAGPYNLNLALNELVEENLGFSIPTINLPGDLADGIVSIIESAFIPQDADVGYETTFLDRFLENDRQDNVHDWKPNVPVTLFHGEDDETVPIISSESTLSTMLALGADIELIKCTAVPSGHKDCVPEYVELVVQIFGGLRND</sequence>
<dbReference type="SUPFAM" id="SSF53474">
    <property type="entry name" value="alpha/beta-Hydrolases"/>
    <property type="match status" value="1"/>
</dbReference>
<comment type="caution">
    <text evidence="3">The sequence shown here is derived from an EMBL/GenBank/DDBJ whole genome shotgun (WGS) entry which is preliminary data.</text>
</comment>
<proteinExistence type="predicted"/>
<dbReference type="PIRSF" id="PIRSF029171">
    <property type="entry name" value="Esterase_LipA"/>
    <property type="match status" value="1"/>
</dbReference>
<dbReference type="InterPro" id="IPR022742">
    <property type="entry name" value="Hydrolase_4"/>
</dbReference>
<evidence type="ECO:0000313" key="4">
    <source>
        <dbReference type="Proteomes" id="UP000294887"/>
    </source>
</evidence>
<dbReference type="AlphaFoldDB" id="A0A4R1F1N3"/>
<keyword evidence="3" id="KW-0031">Aminopeptidase</keyword>
<dbReference type="PANTHER" id="PTHR34853">
    <property type="match status" value="1"/>
</dbReference>
<dbReference type="Proteomes" id="UP000294887">
    <property type="component" value="Unassembled WGS sequence"/>
</dbReference>
<evidence type="ECO:0000256" key="1">
    <source>
        <dbReference type="SAM" id="MobiDB-lite"/>
    </source>
</evidence>
<name>A0A4R1F1N3_9GAMM</name>
<feature type="domain" description="Serine aminopeptidase S33" evidence="2">
    <location>
        <begin position="151"/>
        <end position="341"/>
    </location>
</feature>
<keyword evidence="3" id="KW-0378">Hydrolase</keyword>
<dbReference type="InterPro" id="IPR029058">
    <property type="entry name" value="AB_hydrolase_fold"/>
</dbReference>
<dbReference type="Pfam" id="PF12146">
    <property type="entry name" value="Hydrolase_4"/>
    <property type="match status" value="1"/>
</dbReference>
<reference evidence="3 4" key="1">
    <citation type="submission" date="2019-03" db="EMBL/GenBank/DDBJ databases">
        <title>Genomic Encyclopedia of Type Strains, Phase IV (KMG-IV): sequencing the most valuable type-strain genomes for metagenomic binning, comparative biology and taxonomic classification.</title>
        <authorList>
            <person name="Goeker M."/>
        </authorList>
    </citation>
    <scope>NUCLEOTIDE SEQUENCE [LARGE SCALE GENOMIC DNA]</scope>
    <source>
        <strain evidence="3 4">DSM 24830</strain>
    </source>
</reference>
<dbReference type="RefSeq" id="WP_131906058.1">
    <property type="nucleotide sequence ID" value="NZ_BAAAFU010000004.1"/>
</dbReference>
<evidence type="ECO:0000259" key="2">
    <source>
        <dbReference type="Pfam" id="PF12146"/>
    </source>
</evidence>
<evidence type="ECO:0000313" key="3">
    <source>
        <dbReference type="EMBL" id="TCJ87813.1"/>
    </source>
</evidence>
<dbReference type="EMBL" id="SMFQ01000003">
    <property type="protein sequence ID" value="TCJ87813.1"/>
    <property type="molecule type" value="Genomic_DNA"/>
</dbReference>
<dbReference type="Gene3D" id="3.40.50.1820">
    <property type="entry name" value="alpha/beta hydrolase"/>
    <property type="match status" value="1"/>
</dbReference>
<dbReference type="GO" id="GO:0004177">
    <property type="term" value="F:aminopeptidase activity"/>
    <property type="evidence" value="ECO:0007669"/>
    <property type="project" value="UniProtKB-KW"/>
</dbReference>
<dbReference type="GO" id="GO:0004806">
    <property type="term" value="F:triacylglycerol lipase activity"/>
    <property type="evidence" value="ECO:0007669"/>
    <property type="project" value="InterPro"/>
</dbReference>